<reference evidence="2 3" key="1">
    <citation type="submission" date="2024-01" db="EMBL/GenBank/DDBJ databases">
        <title>The genome of the rayed Mediterranean limpet Patella caerulea (Linnaeus, 1758).</title>
        <authorList>
            <person name="Anh-Thu Weber A."/>
            <person name="Halstead-Nussloch G."/>
        </authorList>
    </citation>
    <scope>NUCLEOTIDE SEQUENCE [LARGE SCALE GENOMIC DNA]</scope>
    <source>
        <strain evidence="2">AATW-2023a</strain>
        <tissue evidence="2">Whole specimen</tissue>
    </source>
</reference>
<sequence length="133" mass="15063">MRLGEGLVLSIVLFCVFLLQETTSDKDPGGCKPCPTDIVCPKPTKRRCELKRRPCGCCDECALKRRAKCNYKTVPCDSKLTCVNNHGYGLKEIPFDLPDFEGVCRLRAWNGDYSIKAKMVRNFERVIRKSNGK</sequence>
<dbReference type="SUPFAM" id="SSF57184">
    <property type="entry name" value="Growth factor receptor domain"/>
    <property type="match status" value="1"/>
</dbReference>
<gene>
    <name evidence="2" type="ORF">SNE40_003863</name>
</gene>
<evidence type="ECO:0008006" key="4">
    <source>
        <dbReference type="Google" id="ProtNLM"/>
    </source>
</evidence>
<keyword evidence="1" id="KW-0732">Signal</keyword>
<organism evidence="2 3">
    <name type="scientific">Patella caerulea</name>
    <name type="common">Rayed Mediterranean limpet</name>
    <dbReference type="NCBI Taxonomy" id="87958"/>
    <lineage>
        <taxon>Eukaryota</taxon>
        <taxon>Metazoa</taxon>
        <taxon>Spiralia</taxon>
        <taxon>Lophotrochozoa</taxon>
        <taxon>Mollusca</taxon>
        <taxon>Gastropoda</taxon>
        <taxon>Patellogastropoda</taxon>
        <taxon>Patelloidea</taxon>
        <taxon>Patellidae</taxon>
        <taxon>Patella</taxon>
    </lineage>
</organism>
<name>A0AAN8KC40_PATCE</name>
<protein>
    <recommendedName>
        <fullName evidence="4">IGFBP N-terminal domain-containing protein</fullName>
    </recommendedName>
</protein>
<dbReference type="InterPro" id="IPR017891">
    <property type="entry name" value="Insulin_GF-bd_Cys-rich_CS"/>
</dbReference>
<proteinExistence type="predicted"/>
<evidence type="ECO:0000313" key="3">
    <source>
        <dbReference type="Proteomes" id="UP001347796"/>
    </source>
</evidence>
<feature type="chain" id="PRO_5042972593" description="IGFBP N-terminal domain-containing protein" evidence="1">
    <location>
        <begin position="25"/>
        <end position="133"/>
    </location>
</feature>
<dbReference type="InterPro" id="IPR009030">
    <property type="entry name" value="Growth_fac_rcpt_cys_sf"/>
</dbReference>
<keyword evidence="3" id="KW-1185">Reference proteome</keyword>
<dbReference type="Proteomes" id="UP001347796">
    <property type="component" value="Unassembled WGS sequence"/>
</dbReference>
<accession>A0AAN8KC40</accession>
<evidence type="ECO:0000256" key="1">
    <source>
        <dbReference type="SAM" id="SignalP"/>
    </source>
</evidence>
<dbReference type="AlphaFoldDB" id="A0AAN8KC40"/>
<dbReference type="Gene3D" id="4.10.40.20">
    <property type="match status" value="1"/>
</dbReference>
<dbReference type="PROSITE" id="PS00222">
    <property type="entry name" value="IGFBP_N_1"/>
    <property type="match status" value="1"/>
</dbReference>
<evidence type="ECO:0000313" key="2">
    <source>
        <dbReference type="EMBL" id="KAK6192387.1"/>
    </source>
</evidence>
<feature type="signal peptide" evidence="1">
    <location>
        <begin position="1"/>
        <end position="24"/>
    </location>
</feature>
<dbReference type="EMBL" id="JAZGQO010000002">
    <property type="protein sequence ID" value="KAK6192387.1"/>
    <property type="molecule type" value="Genomic_DNA"/>
</dbReference>
<comment type="caution">
    <text evidence="2">The sequence shown here is derived from an EMBL/GenBank/DDBJ whole genome shotgun (WGS) entry which is preliminary data.</text>
</comment>